<dbReference type="Proteomes" id="UP000679341">
    <property type="component" value="Chromosome"/>
</dbReference>
<dbReference type="SUPFAM" id="SSF53335">
    <property type="entry name" value="S-adenosyl-L-methionine-dependent methyltransferases"/>
    <property type="match status" value="1"/>
</dbReference>
<organism evidence="1 2">
    <name type="scientific">Halorubrum ruber</name>
    <dbReference type="NCBI Taxonomy" id="2982524"/>
    <lineage>
        <taxon>Archaea</taxon>
        <taxon>Methanobacteriati</taxon>
        <taxon>Methanobacteriota</taxon>
        <taxon>Stenosarchaea group</taxon>
        <taxon>Halobacteria</taxon>
        <taxon>Halobacteriales</taxon>
        <taxon>Haloferacaceae</taxon>
        <taxon>Halorubrum</taxon>
    </lineage>
</organism>
<sequence>MNRIRELLRHIYNISIREWLPKKIGSYNGVAVRRPRLLDSTDVFPEYETTLVSHIRRHLPNNSTTTIVGGGLGVSSVVAVQSGSQSVNTYEASLDRLDIIQETAKLNKMSSKITLHHAIVESGILIEGSSTGADRIKADALPESDVLILDCEGAEEEILANIDRNPDMIIVECHPMFDVNPREIVELLEDKGYTVIDREDEKVNRGKITIVTATTD</sequence>
<evidence type="ECO:0000313" key="1">
    <source>
        <dbReference type="EMBL" id="QUO46921.1"/>
    </source>
</evidence>
<name>A0A8T8LK97_9EURY</name>
<dbReference type="EMBL" id="CP073695">
    <property type="protein sequence ID" value="QUO46921.1"/>
    <property type="molecule type" value="Genomic_DNA"/>
</dbReference>
<keyword evidence="1" id="KW-0489">Methyltransferase</keyword>
<dbReference type="RefSeq" id="WP_211553203.1">
    <property type="nucleotide sequence ID" value="NZ_CP073695.1"/>
</dbReference>
<dbReference type="OrthoDB" id="331551at2157"/>
<proteinExistence type="predicted"/>
<keyword evidence="2" id="KW-1185">Reference proteome</keyword>
<dbReference type="AlphaFoldDB" id="A0A8T8LK97"/>
<gene>
    <name evidence="1" type="ORF">J7656_09925</name>
</gene>
<dbReference type="GO" id="GO:0008168">
    <property type="term" value="F:methyltransferase activity"/>
    <property type="evidence" value="ECO:0007669"/>
    <property type="project" value="UniProtKB-KW"/>
</dbReference>
<protein>
    <submittedName>
        <fullName evidence="1">FkbM family methyltransferase</fullName>
    </submittedName>
</protein>
<dbReference type="GeneID" id="64827859"/>
<dbReference type="GO" id="GO:0032259">
    <property type="term" value="P:methylation"/>
    <property type="evidence" value="ECO:0007669"/>
    <property type="project" value="UniProtKB-KW"/>
</dbReference>
<reference evidence="1 2" key="1">
    <citation type="submission" date="2021-03" db="EMBL/GenBank/DDBJ databases">
        <title>Halorubrum sodomense MBLA0099, Whole genome shotgun sequencing.</title>
        <authorList>
            <person name="Seo M.-J."/>
            <person name="Cho E.-S."/>
            <person name="Hwang C.Y."/>
        </authorList>
    </citation>
    <scope>NUCLEOTIDE SEQUENCE [LARGE SCALE GENOMIC DNA]</scope>
    <source>
        <strain evidence="1 2">MBLA0099</strain>
    </source>
</reference>
<dbReference type="InterPro" id="IPR029063">
    <property type="entry name" value="SAM-dependent_MTases_sf"/>
</dbReference>
<accession>A0A8T8LK97</accession>
<dbReference type="Gene3D" id="3.40.50.150">
    <property type="entry name" value="Vaccinia Virus protein VP39"/>
    <property type="match status" value="1"/>
</dbReference>
<keyword evidence="1" id="KW-0808">Transferase</keyword>
<evidence type="ECO:0000313" key="2">
    <source>
        <dbReference type="Proteomes" id="UP000679341"/>
    </source>
</evidence>
<dbReference type="KEGG" id="hss:J7656_09925"/>